<protein>
    <submittedName>
        <fullName evidence="6">Putative transcriptional regulator protein, LysR family</fullName>
    </submittedName>
</protein>
<dbReference type="Gene3D" id="1.10.10.10">
    <property type="entry name" value="Winged helix-like DNA-binding domain superfamily/Winged helix DNA-binding domain"/>
    <property type="match status" value="1"/>
</dbReference>
<evidence type="ECO:0000259" key="5">
    <source>
        <dbReference type="PROSITE" id="PS50931"/>
    </source>
</evidence>
<keyword evidence="4" id="KW-0804">Transcription</keyword>
<dbReference type="GO" id="GO:0043565">
    <property type="term" value="F:sequence-specific DNA binding"/>
    <property type="evidence" value="ECO:0007669"/>
    <property type="project" value="TreeGrafter"/>
</dbReference>
<dbReference type="Gene3D" id="3.40.190.10">
    <property type="entry name" value="Periplasmic binding protein-like II"/>
    <property type="match status" value="2"/>
</dbReference>
<name>B3PZI3_RHIE6</name>
<accession>B3PZI3</accession>
<keyword evidence="3" id="KW-0238">DNA-binding</keyword>
<evidence type="ECO:0000256" key="4">
    <source>
        <dbReference type="ARBA" id="ARBA00023163"/>
    </source>
</evidence>
<evidence type="ECO:0000256" key="2">
    <source>
        <dbReference type="ARBA" id="ARBA00023015"/>
    </source>
</evidence>
<evidence type="ECO:0000256" key="3">
    <source>
        <dbReference type="ARBA" id="ARBA00023125"/>
    </source>
</evidence>
<dbReference type="GO" id="GO:0003700">
    <property type="term" value="F:DNA-binding transcription factor activity"/>
    <property type="evidence" value="ECO:0007669"/>
    <property type="project" value="InterPro"/>
</dbReference>
<evidence type="ECO:0000256" key="1">
    <source>
        <dbReference type="ARBA" id="ARBA00009437"/>
    </source>
</evidence>
<gene>
    <name evidence="6" type="ordered locus">RHECIAT_CH0002089</name>
</gene>
<feature type="domain" description="HTH lysR-type" evidence="5">
    <location>
        <begin position="6"/>
        <end position="63"/>
    </location>
</feature>
<dbReference type="InterPro" id="IPR036390">
    <property type="entry name" value="WH_DNA-bd_sf"/>
</dbReference>
<dbReference type="Proteomes" id="UP000008817">
    <property type="component" value="Chromosome"/>
</dbReference>
<dbReference type="HOGENOM" id="CLU_039613_37_0_5"/>
<dbReference type="SUPFAM" id="SSF46785">
    <property type="entry name" value="Winged helix' DNA-binding domain"/>
    <property type="match status" value="1"/>
</dbReference>
<dbReference type="EMBL" id="CP001074">
    <property type="protein sequence ID" value="ACE91048.1"/>
    <property type="molecule type" value="Genomic_DNA"/>
</dbReference>
<dbReference type="InterPro" id="IPR005119">
    <property type="entry name" value="LysR_subst-bd"/>
</dbReference>
<dbReference type="PRINTS" id="PR00039">
    <property type="entry name" value="HTHLYSR"/>
</dbReference>
<dbReference type="KEGG" id="rec:RHECIAT_CH0002089"/>
<dbReference type="PANTHER" id="PTHR30537">
    <property type="entry name" value="HTH-TYPE TRANSCRIPTIONAL REGULATOR"/>
    <property type="match status" value="1"/>
</dbReference>
<dbReference type="PANTHER" id="PTHR30537:SF74">
    <property type="entry name" value="HTH-TYPE TRANSCRIPTIONAL REGULATOR TRPI"/>
    <property type="match status" value="1"/>
</dbReference>
<dbReference type="PROSITE" id="PS50931">
    <property type="entry name" value="HTH_LYSR"/>
    <property type="match status" value="1"/>
</dbReference>
<dbReference type="NCBIfam" id="NF008352">
    <property type="entry name" value="PRK11139.1"/>
    <property type="match status" value="1"/>
</dbReference>
<evidence type="ECO:0000313" key="7">
    <source>
        <dbReference type="Proteomes" id="UP000008817"/>
    </source>
</evidence>
<proteinExistence type="inferred from homology"/>
<dbReference type="GO" id="GO:0006351">
    <property type="term" value="P:DNA-templated transcription"/>
    <property type="evidence" value="ECO:0007669"/>
    <property type="project" value="TreeGrafter"/>
</dbReference>
<organism evidence="6 7">
    <name type="scientific">Rhizobium etli (strain CIAT 652)</name>
    <dbReference type="NCBI Taxonomy" id="491916"/>
    <lineage>
        <taxon>Bacteria</taxon>
        <taxon>Pseudomonadati</taxon>
        <taxon>Pseudomonadota</taxon>
        <taxon>Alphaproteobacteria</taxon>
        <taxon>Hyphomicrobiales</taxon>
        <taxon>Rhizobiaceae</taxon>
        <taxon>Rhizobium/Agrobacterium group</taxon>
        <taxon>Rhizobium</taxon>
    </lineage>
</organism>
<dbReference type="eggNOG" id="COG0583">
    <property type="taxonomic scope" value="Bacteria"/>
</dbReference>
<dbReference type="Pfam" id="PF00126">
    <property type="entry name" value="HTH_1"/>
    <property type="match status" value="1"/>
</dbReference>
<dbReference type="InterPro" id="IPR058163">
    <property type="entry name" value="LysR-type_TF_proteobact-type"/>
</dbReference>
<evidence type="ECO:0000313" key="6">
    <source>
        <dbReference type="EMBL" id="ACE91048.1"/>
    </source>
</evidence>
<reference evidence="6 7" key="1">
    <citation type="submission" date="2008-04" db="EMBL/GenBank/DDBJ databases">
        <title>Genome diversity and DNA divergence of Rhizobium etli.</title>
        <authorList>
            <person name="Gonzalez V."/>
            <person name="Acosta J.L."/>
            <person name="Santamaria R.I."/>
            <person name="Bustos P."/>
            <person name="Hernandez-Gonzalez I.L."/>
            <person name="Fernandez J.L."/>
            <person name="Diaz R."/>
            <person name="Flores M."/>
            <person name="Mora J."/>
            <person name="Palacios R."/>
            <person name="Davila G."/>
        </authorList>
    </citation>
    <scope>NUCLEOTIDE SEQUENCE [LARGE SCALE GENOMIC DNA]</scope>
    <source>
        <strain evidence="6 7">CIAT 652</strain>
    </source>
</reference>
<dbReference type="InterPro" id="IPR036388">
    <property type="entry name" value="WH-like_DNA-bd_sf"/>
</dbReference>
<dbReference type="AlphaFoldDB" id="B3PZI3"/>
<comment type="similarity">
    <text evidence="1">Belongs to the LysR transcriptional regulatory family.</text>
</comment>
<dbReference type="FunFam" id="1.10.10.10:FF:000038">
    <property type="entry name" value="Glycine cleavage system transcriptional activator"/>
    <property type="match status" value="1"/>
</dbReference>
<keyword evidence="2" id="KW-0805">Transcription regulation</keyword>
<sequence>MPEQLPPLQTLRAFEATARRLSMTMAAEELHLTHGAVSRQIKALEDHLGVPLFRRLTRKIELTEAGIAFFGTVTRLLSELARVAEDIRRKNDTTRLVISAGVSFASKWLTPRLHRLMAHYPDFDVHLQVTDAPVDFASGDVDVALQYGTGSYPFAAAERIMNETVSPVCAPEYRDRMGGLATPADLAKCKLIHEIGMTTTWERWFAMMELPYPKTRGPGYSHGSMSIEAAIRGEGVALGRSVLVAEDLAQGRLVALFPKARLDVEWGYDLVYAIGTQDHPKLRAFRSWISGEVREFASNIQPAFVDAGS</sequence>
<dbReference type="SUPFAM" id="SSF53850">
    <property type="entry name" value="Periplasmic binding protein-like II"/>
    <property type="match status" value="1"/>
</dbReference>
<dbReference type="Pfam" id="PF03466">
    <property type="entry name" value="LysR_substrate"/>
    <property type="match status" value="1"/>
</dbReference>
<dbReference type="InterPro" id="IPR000847">
    <property type="entry name" value="LysR_HTH_N"/>
</dbReference>
<dbReference type="CDD" id="cd08432">
    <property type="entry name" value="PBP2_GcdR_TrpI_HvrB_AmpR_like"/>
    <property type="match status" value="1"/>
</dbReference>